<geneLocation type="plasmid" evidence="1 2">
    <name>pFMC</name>
</geneLocation>
<proteinExistence type="predicted"/>
<organism evidence="1 2">
    <name type="scientific">Finegoldia magna (strain ATCC 29328 / DSM 20472 / WAL 2508)</name>
    <name type="common">Peptostreptococcus magnus</name>
    <dbReference type="NCBI Taxonomy" id="334413"/>
    <lineage>
        <taxon>Bacteria</taxon>
        <taxon>Bacillati</taxon>
        <taxon>Bacillota</taxon>
        <taxon>Tissierellia</taxon>
        <taxon>Tissierellales</taxon>
        <taxon>Peptoniphilaceae</taxon>
        <taxon>Finegoldia</taxon>
    </lineage>
</organism>
<accession>B0S474</accession>
<name>B0S474_FINM2</name>
<dbReference type="KEGG" id="fma:FMG_P0016"/>
<dbReference type="Proteomes" id="UP000001319">
    <property type="component" value="Plasmid pFMC"/>
</dbReference>
<keyword evidence="1" id="KW-0614">Plasmid</keyword>
<keyword evidence="2" id="KW-1185">Reference proteome</keyword>
<reference evidence="1 2" key="1">
    <citation type="journal article" date="2008" name="DNA Res.">
        <title>Complete genome sequence of Finegoldia magna, an anaerobic opportunistic pathogen.</title>
        <authorList>
            <person name="Goto T."/>
            <person name="Yamashita A."/>
            <person name="Hirakawa H."/>
            <person name="Matsutani M."/>
            <person name="Todo K."/>
            <person name="Ohshima K."/>
            <person name="Toh H."/>
            <person name="Miyamoto K."/>
            <person name="Kuhara S."/>
            <person name="Hattori M."/>
            <person name="Shimizu T."/>
            <person name="Akimoto S."/>
        </authorList>
    </citation>
    <scope>NUCLEOTIDE SEQUENCE [LARGE SCALE GENOMIC DNA]</scope>
    <source>
        <strain evidence="2">ATCC 29328 / DSM 20472 / WAL 2508</strain>
        <plasmid evidence="1 2">pFMC</plasmid>
    </source>
</reference>
<dbReference type="AlphaFoldDB" id="B0S474"/>
<gene>
    <name evidence="1" type="ordered locus">FMG_P0016</name>
</gene>
<sequence length="69" mass="8098">MEKYIKKKGILVGTFTEEQLKKKIDKLEVDKAMEKYGLKYTNTELVRKGGKIVGLKVYVCNWEDVDLNW</sequence>
<evidence type="ECO:0000313" key="2">
    <source>
        <dbReference type="Proteomes" id="UP000001319"/>
    </source>
</evidence>
<protein>
    <submittedName>
        <fullName evidence="1">Uncharacterized protein</fullName>
    </submittedName>
</protein>
<dbReference type="RefSeq" id="WP_012289828.1">
    <property type="nucleotide sequence ID" value="NC_010371.1"/>
</dbReference>
<dbReference type="HOGENOM" id="CLU_2769777_0_0_9"/>
<evidence type="ECO:0000313" key="1">
    <source>
        <dbReference type="EMBL" id="BAG09065.1"/>
    </source>
</evidence>
<dbReference type="EMBL" id="AP008972">
    <property type="protein sequence ID" value="BAG09065.1"/>
    <property type="molecule type" value="Genomic_DNA"/>
</dbReference>